<accession>A0A848KRB2</accession>
<organism evidence="1 2">
    <name type="scientific">Gordonia asplenii</name>
    <dbReference type="NCBI Taxonomy" id="2725283"/>
    <lineage>
        <taxon>Bacteria</taxon>
        <taxon>Bacillati</taxon>
        <taxon>Actinomycetota</taxon>
        <taxon>Actinomycetes</taxon>
        <taxon>Mycobacteriales</taxon>
        <taxon>Gordoniaceae</taxon>
        <taxon>Gordonia</taxon>
    </lineage>
</organism>
<name>A0A848KRB2_9ACTN</name>
<proteinExistence type="predicted"/>
<evidence type="ECO:0008006" key="3">
    <source>
        <dbReference type="Google" id="ProtNLM"/>
    </source>
</evidence>
<dbReference type="Proteomes" id="UP000550729">
    <property type="component" value="Unassembled WGS sequence"/>
</dbReference>
<keyword evidence="2" id="KW-1185">Reference proteome</keyword>
<protein>
    <recommendedName>
        <fullName evidence="3">Queuine tRNA-ribosyltransferase</fullName>
    </recommendedName>
</protein>
<gene>
    <name evidence="1" type="ORF">HH308_06135</name>
</gene>
<dbReference type="RefSeq" id="WP_170193300.1">
    <property type="nucleotide sequence ID" value="NZ_JABBNB010000005.1"/>
</dbReference>
<evidence type="ECO:0000313" key="2">
    <source>
        <dbReference type="Proteomes" id="UP000550729"/>
    </source>
</evidence>
<reference evidence="1 2" key="1">
    <citation type="submission" date="2020-04" db="EMBL/GenBank/DDBJ databases">
        <title>Gordonia sp. nov. TBRC 11910.</title>
        <authorList>
            <person name="Suriyachadkun C."/>
        </authorList>
    </citation>
    <scope>NUCLEOTIDE SEQUENCE [LARGE SCALE GENOMIC DNA]</scope>
    <source>
        <strain evidence="1 2">TBRC 11910</strain>
    </source>
</reference>
<sequence>MTAPTMDLLWSYVYARKLDLPRFLGGLEVPRLRFFADSGAHSARTLGLDLSVDDYGRWCVEHQQWFTILANLDVIGAPDATRTNQQHLEEQYGLHPMPVYHTGEPFSVLEDYISDGYTYIALGKLLGNSPNTLRPWLDRCFSLAHGRAVFHGFGLTVWPLLKRYPFYSVDSSTWGSGVRYGTLKIFDSGRWRSIDLRDHAAISRHTALLASYGLQPRDMTSDHYDRAAVAGACALAQYRAALWLRRIHGPIELSAGKGYPPATDPVSPKVIRLQPGPEPLHGYLADTASTNHVWHADGISMYLADTSAKWTATAARVYGKATP</sequence>
<evidence type="ECO:0000313" key="1">
    <source>
        <dbReference type="EMBL" id="NMO00792.1"/>
    </source>
</evidence>
<comment type="caution">
    <text evidence="1">The sequence shown here is derived from an EMBL/GenBank/DDBJ whole genome shotgun (WGS) entry which is preliminary data.</text>
</comment>
<dbReference type="AlphaFoldDB" id="A0A848KRB2"/>
<dbReference type="EMBL" id="JABBNB010000005">
    <property type="protein sequence ID" value="NMO00792.1"/>
    <property type="molecule type" value="Genomic_DNA"/>
</dbReference>